<dbReference type="SUPFAM" id="SSF63829">
    <property type="entry name" value="Calcium-dependent phosphotriesterase"/>
    <property type="match status" value="1"/>
</dbReference>
<comment type="caution">
    <text evidence="2">The sequence shown here is derived from an EMBL/GenBank/DDBJ whole genome shotgun (WGS) entry which is preliminary data.</text>
</comment>
<protein>
    <submittedName>
        <fullName evidence="2">Uncharacterized protein</fullName>
    </submittedName>
</protein>
<name>A0AB34JX94_PRYPA</name>
<gene>
    <name evidence="2" type="ORF">AB1Y20_020406</name>
</gene>
<proteinExistence type="predicted"/>
<dbReference type="Proteomes" id="UP001515480">
    <property type="component" value="Unassembled WGS sequence"/>
</dbReference>
<sequence length="483" mass="52177">MQLLPLTLLSVCLGYLLKEFDLVALRVLFYDFARDPPDLPEPDGCQRLKGPIGAEDAVVLSGMPPIILTGELDAIAHEFTNLHQHGSSSSTSPRGTLWSIDRLADPTPRLLPLAVPLPPDVSTLHTHGLGLHGDVLFAVNHAFGGGGERVERWLVERLEPSEDGPPVRLTHLGSVTGHGGDASGEGAWSFTSRLHAAINDIAPIGAHDFFFTQFLDVPASLEGAGSGALEGHVAEPERFVTRMLRRLAAAHGVEAYARAIMPRLRRSRVWHCYCASDGLRDFGDEEGGACARMACEPVGPNSTCWNGIAYRPVEQDGARGLQGYLYVNDIFRRIVVEFAVRGTRGETKLEEVRQFRAPIMVDNVHVDAVSGTELWVGGVGVSHQSFFGGLAALQANASLAYESARIAGSTVPRPHVHLRPSADEPPLPAMPSGAIHINLEDGKVTVKLLQQKQLASVSWSHRIGQRLFMGSPWDDGVLVCPLS</sequence>
<dbReference type="EMBL" id="JBGBPQ010000004">
    <property type="protein sequence ID" value="KAL1525551.1"/>
    <property type="molecule type" value="Genomic_DNA"/>
</dbReference>
<reference evidence="2 3" key="1">
    <citation type="journal article" date="2024" name="Science">
        <title>Giant polyketide synthase enzymes in the biosynthesis of giant marine polyether toxins.</title>
        <authorList>
            <person name="Fallon T.R."/>
            <person name="Shende V.V."/>
            <person name="Wierzbicki I.H."/>
            <person name="Pendleton A.L."/>
            <person name="Watervoot N.F."/>
            <person name="Auber R.P."/>
            <person name="Gonzalez D.J."/>
            <person name="Wisecaver J.H."/>
            <person name="Moore B.S."/>
        </authorList>
    </citation>
    <scope>NUCLEOTIDE SEQUENCE [LARGE SCALE GENOMIC DNA]</scope>
    <source>
        <strain evidence="2 3">12B1</strain>
    </source>
</reference>
<evidence type="ECO:0000256" key="1">
    <source>
        <dbReference type="SAM" id="SignalP"/>
    </source>
</evidence>
<keyword evidence="1" id="KW-0732">Signal</keyword>
<dbReference type="InterPro" id="IPR011042">
    <property type="entry name" value="6-blade_b-propeller_TolB-like"/>
</dbReference>
<evidence type="ECO:0000313" key="3">
    <source>
        <dbReference type="Proteomes" id="UP001515480"/>
    </source>
</evidence>
<feature type="chain" id="PRO_5044191681" evidence="1">
    <location>
        <begin position="19"/>
        <end position="483"/>
    </location>
</feature>
<feature type="signal peptide" evidence="1">
    <location>
        <begin position="1"/>
        <end position="18"/>
    </location>
</feature>
<keyword evidence="3" id="KW-1185">Reference proteome</keyword>
<accession>A0AB34JX94</accession>
<evidence type="ECO:0000313" key="2">
    <source>
        <dbReference type="EMBL" id="KAL1525551.1"/>
    </source>
</evidence>
<dbReference type="AlphaFoldDB" id="A0AB34JX94"/>
<organism evidence="2 3">
    <name type="scientific">Prymnesium parvum</name>
    <name type="common">Toxic golden alga</name>
    <dbReference type="NCBI Taxonomy" id="97485"/>
    <lineage>
        <taxon>Eukaryota</taxon>
        <taxon>Haptista</taxon>
        <taxon>Haptophyta</taxon>
        <taxon>Prymnesiophyceae</taxon>
        <taxon>Prymnesiales</taxon>
        <taxon>Prymnesiaceae</taxon>
        <taxon>Prymnesium</taxon>
    </lineage>
</organism>
<dbReference type="Gene3D" id="2.120.10.30">
    <property type="entry name" value="TolB, C-terminal domain"/>
    <property type="match status" value="1"/>
</dbReference>